<proteinExistence type="predicted"/>
<feature type="domain" description="Tyr recombinase" evidence="3">
    <location>
        <begin position="103"/>
        <end position="307"/>
    </location>
</feature>
<dbReference type="Proteomes" id="UP001220662">
    <property type="component" value="Unassembled WGS sequence"/>
</dbReference>
<dbReference type="InterPro" id="IPR052925">
    <property type="entry name" value="Phage_Integrase-like_Recomb"/>
</dbReference>
<dbReference type="GO" id="GO:0015074">
    <property type="term" value="P:DNA integration"/>
    <property type="evidence" value="ECO:0007669"/>
    <property type="project" value="InterPro"/>
</dbReference>
<sequence length="308" mass="35376">MPTDRVRHYIQAGTRDSTLRRYRQALEHFEVVWGGFLPATAESVAAYLADYAGELSSSTLRGRLAALAKWHERNGFMDPTKSSRVRDVFRGIRAEHPQVERQAEPLQLQALSQCVAWLERCEQSDDVAERLRAHRDHALILLGFWRAFRSDELCRLQVEHIQVQPSRKLVLFVPRSKADRESRGQRFSVPALQRLCPVQAYEAWLAVSGLQQGPVFRALDRWGHLAEEGLHPNSVSRILRQVLLHSGLAAERFSSHSLRRGFATWASDNRWSQKALMDYVGWRDGRSALRYIEPEMPFGDLLRQSTKP</sequence>
<evidence type="ECO:0000313" key="4">
    <source>
        <dbReference type="EMBL" id="MDF3843032.1"/>
    </source>
</evidence>
<evidence type="ECO:0000313" key="5">
    <source>
        <dbReference type="Proteomes" id="UP001220662"/>
    </source>
</evidence>
<organism evidence="4 5">
    <name type="scientific">Pseudomonas citronellolis</name>
    <dbReference type="NCBI Taxonomy" id="53408"/>
    <lineage>
        <taxon>Bacteria</taxon>
        <taxon>Pseudomonadati</taxon>
        <taxon>Pseudomonadota</taxon>
        <taxon>Gammaproteobacteria</taxon>
        <taxon>Pseudomonadales</taxon>
        <taxon>Pseudomonadaceae</taxon>
        <taxon>Pseudomonas</taxon>
    </lineage>
</organism>
<dbReference type="SUPFAM" id="SSF47823">
    <property type="entry name" value="lambda integrase-like, N-terminal domain"/>
    <property type="match status" value="1"/>
</dbReference>
<dbReference type="PROSITE" id="PS51898">
    <property type="entry name" value="TYR_RECOMBINASE"/>
    <property type="match status" value="1"/>
</dbReference>
<reference evidence="4" key="1">
    <citation type="submission" date="2023-03" db="EMBL/GenBank/DDBJ databases">
        <title>Draft assemblies of triclosan tolerant bacteria isolated from returned activated sludge.</title>
        <authorList>
            <person name="Van Hamelsveld S."/>
        </authorList>
    </citation>
    <scope>NUCLEOTIDE SEQUENCE</scope>
    <source>
        <strain evidence="4">GW210015_S63</strain>
    </source>
</reference>
<dbReference type="AlphaFoldDB" id="A0AAW6P764"/>
<evidence type="ECO:0000256" key="1">
    <source>
        <dbReference type="ARBA" id="ARBA00023125"/>
    </source>
</evidence>
<dbReference type="GO" id="GO:0006310">
    <property type="term" value="P:DNA recombination"/>
    <property type="evidence" value="ECO:0007669"/>
    <property type="project" value="UniProtKB-KW"/>
</dbReference>
<dbReference type="EMBL" id="JARJLR010000246">
    <property type="protein sequence ID" value="MDF3843032.1"/>
    <property type="molecule type" value="Genomic_DNA"/>
</dbReference>
<accession>A0AAW6P764</accession>
<dbReference type="PANTHER" id="PTHR34605:SF3">
    <property type="entry name" value="P CELL-TYPE AGGLUTINATION PROTEIN MAP4-LIKE-RELATED"/>
    <property type="match status" value="1"/>
</dbReference>
<dbReference type="GO" id="GO:0003677">
    <property type="term" value="F:DNA binding"/>
    <property type="evidence" value="ECO:0007669"/>
    <property type="project" value="UniProtKB-KW"/>
</dbReference>
<gene>
    <name evidence="4" type="ORF">P3W55_15070</name>
</gene>
<dbReference type="InterPro" id="IPR010998">
    <property type="entry name" value="Integrase_recombinase_N"/>
</dbReference>
<evidence type="ECO:0000256" key="2">
    <source>
        <dbReference type="ARBA" id="ARBA00023172"/>
    </source>
</evidence>
<dbReference type="PANTHER" id="PTHR34605">
    <property type="entry name" value="PHAGE_INTEGRASE DOMAIN-CONTAINING PROTEIN"/>
    <property type="match status" value="1"/>
</dbReference>
<dbReference type="InterPro" id="IPR013762">
    <property type="entry name" value="Integrase-like_cat_sf"/>
</dbReference>
<dbReference type="Pfam" id="PF00589">
    <property type="entry name" value="Phage_integrase"/>
    <property type="match status" value="1"/>
</dbReference>
<name>A0AAW6P764_9PSED</name>
<keyword evidence="2" id="KW-0233">DNA recombination</keyword>
<dbReference type="Gene3D" id="1.10.443.10">
    <property type="entry name" value="Intergrase catalytic core"/>
    <property type="match status" value="1"/>
</dbReference>
<keyword evidence="1" id="KW-0238">DNA-binding</keyword>
<dbReference type="RefSeq" id="WP_276214884.1">
    <property type="nucleotide sequence ID" value="NZ_JARJLR010000246.1"/>
</dbReference>
<dbReference type="Gene3D" id="1.10.150.130">
    <property type="match status" value="1"/>
</dbReference>
<comment type="caution">
    <text evidence="4">The sequence shown here is derived from an EMBL/GenBank/DDBJ whole genome shotgun (WGS) entry which is preliminary data.</text>
</comment>
<dbReference type="CDD" id="cd00799">
    <property type="entry name" value="INT_Cre_C"/>
    <property type="match status" value="1"/>
</dbReference>
<dbReference type="InterPro" id="IPR011010">
    <property type="entry name" value="DNA_brk_join_enz"/>
</dbReference>
<dbReference type="InterPro" id="IPR002104">
    <property type="entry name" value="Integrase_catalytic"/>
</dbReference>
<protein>
    <submittedName>
        <fullName evidence="4">Site-specific integrase</fullName>
    </submittedName>
</protein>
<evidence type="ECO:0000259" key="3">
    <source>
        <dbReference type="PROSITE" id="PS51898"/>
    </source>
</evidence>
<dbReference type="SUPFAM" id="SSF56349">
    <property type="entry name" value="DNA breaking-rejoining enzymes"/>
    <property type="match status" value="1"/>
</dbReference>